<organism evidence="2 3">
    <name type="scientific">Ciona savignyi</name>
    <name type="common">Pacific transparent sea squirt</name>
    <dbReference type="NCBI Taxonomy" id="51511"/>
    <lineage>
        <taxon>Eukaryota</taxon>
        <taxon>Metazoa</taxon>
        <taxon>Chordata</taxon>
        <taxon>Tunicata</taxon>
        <taxon>Ascidiacea</taxon>
        <taxon>Phlebobranchia</taxon>
        <taxon>Cionidae</taxon>
        <taxon>Ciona</taxon>
    </lineage>
</organism>
<reference evidence="2" key="2">
    <citation type="submission" date="2025-08" db="UniProtKB">
        <authorList>
            <consortium name="Ensembl"/>
        </authorList>
    </citation>
    <scope>IDENTIFICATION</scope>
</reference>
<dbReference type="InterPro" id="IPR052231">
    <property type="entry name" value="Rho_GEF_signaling-related"/>
</dbReference>
<dbReference type="HOGENOM" id="CLU_1440593_0_0_1"/>
<feature type="compositionally biased region" description="Polar residues" evidence="1">
    <location>
        <begin position="178"/>
        <end position="188"/>
    </location>
</feature>
<keyword evidence="3" id="KW-1185">Reference proteome</keyword>
<feature type="compositionally biased region" description="Polar residues" evidence="1">
    <location>
        <begin position="147"/>
        <end position="158"/>
    </location>
</feature>
<name>H2ZAX4_CIOSA</name>
<reference evidence="2" key="3">
    <citation type="submission" date="2025-09" db="UniProtKB">
        <authorList>
            <consortium name="Ensembl"/>
        </authorList>
    </citation>
    <scope>IDENTIFICATION</scope>
</reference>
<protein>
    <submittedName>
        <fullName evidence="2">Uncharacterized protein</fullName>
    </submittedName>
</protein>
<dbReference type="PANTHER" id="PTHR45845">
    <property type="entry name" value="RHO GUANINE NUCLEOTIDE EXCHANGE FACTOR-RELATED"/>
    <property type="match status" value="1"/>
</dbReference>
<evidence type="ECO:0000313" key="2">
    <source>
        <dbReference type="Ensembl" id="ENSCSAVP00000014739.1"/>
    </source>
</evidence>
<sequence length="188" mass="20275">MLWKQALRNKDNRKMEMTVMGVGSKPHIDLVDSHENRITDRSVISSTSMDVSERLSRTRTRASIAVSSFDHSSTSKRPHSTISTSSSTSSVGSGGNQSGSIISSLSLAHSWTSREGDSYSRLAGLNPPMAYCDFHAIAEDENEECSESTSEGPPSVCNSTETTTEESPDSVPPPARQYVTTSESLLVA</sequence>
<dbReference type="Ensembl" id="ENSCSAVT00000014907.1">
    <property type="protein sequence ID" value="ENSCSAVP00000014739.1"/>
    <property type="gene ID" value="ENSCSAVG00000008616.1"/>
</dbReference>
<evidence type="ECO:0000256" key="1">
    <source>
        <dbReference type="SAM" id="MobiDB-lite"/>
    </source>
</evidence>
<feature type="compositionally biased region" description="Low complexity" evidence="1">
    <location>
        <begin position="80"/>
        <end position="91"/>
    </location>
</feature>
<reference evidence="3" key="1">
    <citation type="submission" date="2003-08" db="EMBL/GenBank/DDBJ databases">
        <authorList>
            <person name="Birren B."/>
            <person name="Nusbaum C."/>
            <person name="Abebe A."/>
            <person name="Abouelleil A."/>
            <person name="Adekoya E."/>
            <person name="Ait-zahra M."/>
            <person name="Allen N."/>
            <person name="Allen T."/>
            <person name="An P."/>
            <person name="Anderson M."/>
            <person name="Anderson S."/>
            <person name="Arachchi H."/>
            <person name="Armbruster J."/>
            <person name="Bachantsang P."/>
            <person name="Baldwin J."/>
            <person name="Barry A."/>
            <person name="Bayul T."/>
            <person name="Blitshsteyn B."/>
            <person name="Bloom T."/>
            <person name="Blye J."/>
            <person name="Boguslavskiy L."/>
            <person name="Borowsky M."/>
            <person name="Boukhgalter B."/>
            <person name="Brunache A."/>
            <person name="Butler J."/>
            <person name="Calixte N."/>
            <person name="Calvo S."/>
            <person name="Camarata J."/>
            <person name="Campo K."/>
            <person name="Chang J."/>
            <person name="Cheshatsang Y."/>
            <person name="Citroen M."/>
            <person name="Collymore A."/>
            <person name="Considine T."/>
            <person name="Cook A."/>
            <person name="Cooke P."/>
            <person name="Corum B."/>
            <person name="Cuomo C."/>
            <person name="David R."/>
            <person name="Dawoe T."/>
            <person name="Degray S."/>
            <person name="Dodge S."/>
            <person name="Dooley K."/>
            <person name="Dorje P."/>
            <person name="Dorjee K."/>
            <person name="Dorris L."/>
            <person name="Duffey N."/>
            <person name="Dupes A."/>
            <person name="Elkins T."/>
            <person name="Engels R."/>
            <person name="Erickson J."/>
            <person name="Farina A."/>
            <person name="Faro S."/>
            <person name="Ferreira P."/>
            <person name="Fischer H."/>
            <person name="Fitzgerald M."/>
            <person name="Foley K."/>
            <person name="Gage D."/>
            <person name="Galagan J."/>
            <person name="Gearin G."/>
            <person name="Gnerre S."/>
            <person name="Gnirke A."/>
            <person name="Goyette A."/>
            <person name="Graham J."/>
            <person name="Grandbois E."/>
            <person name="Gyaltsen K."/>
            <person name="Hafez N."/>
            <person name="Hagopian D."/>
            <person name="Hagos B."/>
            <person name="Hall J."/>
            <person name="Hatcher B."/>
            <person name="Heller A."/>
            <person name="Higgins H."/>
            <person name="Honan T."/>
            <person name="Horn A."/>
            <person name="Houde N."/>
            <person name="Hughes L."/>
            <person name="Hulme W."/>
            <person name="Husby E."/>
            <person name="Iliev I."/>
            <person name="Jaffe D."/>
            <person name="Jones C."/>
            <person name="Kamal M."/>
            <person name="Kamat A."/>
            <person name="Kamvysselis M."/>
            <person name="Karlsson E."/>
            <person name="Kells C."/>
            <person name="Kieu A."/>
            <person name="Kisner P."/>
            <person name="Kodira C."/>
            <person name="Kulbokas E."/>
            <person name="Labutti K."/>
            <person name="Lama D."/>
            <person name="Landers T."/>
            <person name="Leger J."/>
            <person name="Levine S."/>
            <person name="Lewis D."/>
            <person name="Lewis T."/>
            <person name="Lindblad-toh K."/>
            <person name="Liu X."/>
            <person name="Lokyitsang T."/>
            <person name="Lokyitsang Y."/>
            <person name="Lucien O."/>
            <person name="Lui A."/>
            <person name="Ma L.J."/>
            <person name="Mabbitt R."/>
            <person name="Macdonald J."/>
            <person name="Maclean C."/>
            <person name="Major J."/>
            <person name="Manning J."/>
            <person name="Marabella R."/>
            <person name="Maru K."/>
            <person name="Matthews C."/>
            <person name="Mauceli E."/>
            <person name="Mccarthy M."/>
            <person name="Mcdonough S."/>
            <person name="Mcghee T."/>
            <person name="Meldrim J."/>
            <person name="Meneus L."/>
            <person name="Mesirov J."/>
            <person name="Mihalev A."/>
            <person name="Mihova T."/>
            <person name="Mikkelsen T."/>
            <person name="Mlenga V."/>
            <person name="Moru K."/>
            <person name="Mozes J."/>
            <person name="Mulrain L."/>
            <person name="Munson G."/>
            <person name="Naylor J."/>
            <person name="Newes C."/>
            <person name="Nguyen C."/>
            <person name="Nguyen N."/>
            <person name="Nguyen T."/>
            <person name="Nicol R."/>
            <person name="Nielsen C."/>
            <person name="Nizzari M."/>
            <person name="Norbu C."/>
            <person name="Norbu N."/>
            <person name="O'donnell P."/>
            <person name="Okoawo O."/>
            <person name="O'leary S."/>
            <person name="Omotosho B."/>
            <person name="O'neill K."/>
            <person name="Osman S."/>
            <person name="Parker S."/>
            <person name="Perrin D."/>
            <person name="Phunkhang P."/>
            <person name="Piqani B."/>
            <person name="Purcell S."/>
            <person name="Rachupka T."/>
            <person name="Ramasamy U."/>
            <person name="Rameau R."/>
            <person name="Ray V."/>
            <person name="Raymond C."/>
            <person name="Retta R."/>
            <person name="Richardson S."/>
            <person name="Rise C."/>
            <person name="Rodriguez J."/>
            <person name="Rogers J."/>
            <person name="Rogov P."/>
            <person name="Rutman M."/>
            <person name="Schupbach R."/>
            <person name="Seaman C."/>
            <person name="Settipalli S."/>
            <person name="Sharpe T."/>
            <person name="Sheridan J."/>
            <person name="Sherpa N."/>
            <person name="Shi J."/>
            <person name="Smirnov S."/>
            <person name="Smith C."/>
            <person name="Sougnez C."/>
            <person name="Spencer B."/>
            <person name="Stalker J."/>
            <person name="Stange-thomann N."/>
            <person name="Stavropoulos S."/>
            <person name="Stetson K."/>
            <person name="Stone C."/>
            <person name="Stone S."/>
            <person name="Stubbs M."/>
            <person name="Talamas J."/>
            <person name="Tchuinga P."/>
            <person name="Tenzing P."/>
            <person name="Tesfaye S."/>
            <person name="Theodore J."/>
            <person name="Thoulutsang Y."/>
            <person name="Topham K."/>
            <person name="Towey S."/>
            <person name="Tsamla T."/>
            <person name="Tsomo N."/>
            <person name="Vallee D."/>
            <person name="Vassiliev H."/>
            <person name="Venkataraman V."/>
            <person name="Vinson J."/>
            <person name="Vo A."/>
            <person name="Wade C."/>
            <person name="Wang S."/>
            <person name="Wangchuk T."/>
            <person name="Wangdi T."/>
            <person name="Whittaker C."/>
            <person name="Wilkinson J."/>
            <person name="Wu Y."/>
            <person name="Wyman D."/>
            <person name="Yadav S."/>
            <person name="Yang S."/>
            <person name="Yang X."/>
            <person name="Yeager S."/>
            <person name="Yee E."/>
            <person name="Young G."/>
            <person name="Zainoun J."/>
            <person name="Zembeck L."/>
            <person name="Zimmer A."/>
            <person name="Zody M."/>
            <person name="Lander E."/>
        </authorList>
    </citation>
    <scope>NUCLEOTIDE SEQUENCE [LARGE SCALE GENOMIC DNA]</scope>
</reference>
<feature type="region of interest" description="Disordered" evidence="1">
    <location>
        <begin position="140"/>
        <end position="188"/>
    </location>
</feature>
<dbReference type="PANTHER" id="PTHR45845:SF3">
    <property type="entry name" value="PURATROPHIN-1-LIKE, ISOFORM A"/>
    <property type="match status" value="1"/>
</dbReference>
<proteinExistence type="predicted"/>
<dbReference type="Proteomes" id="UP000007875">
    <property type="component" value="Unassembled WGS sequence"/>
</dbReference>
<dbReference type="GeneTree" id="ENSGT00940000170698"/>
<feature type="region of interest" description="Disordered" evidence="1">
    <location>
        <begin position="65"/>
        <end position="97"/>
    </location>
</feature>
<evidence type="ECO:0000313" key="3">
    <source>
        <dbReference type="Proteomes" id="UP000007875"/>
    </source>
</evidence>
<accession>H2ZAX4</accession>
<dbReference type="AlphaFoldDB" id="H2ZAX4"/>